<dbReference type="PANTHER" id="PTHR10655">
    <property type="entry name" value="LYSOPHOSPHOLIPASE-RELATED"/>
    <property type="match status" value="1"/>
</dbReference>
<protein>
    <submittedName>
        <fullName evidence="4">Phospholipase/carboxylesterase</fullName>
    </submittedName>
</protein>
<dbReference type="AlphaFoldDB" id="A0A2S3V355"/>
<dbReference type="SUPFAM" id="SSF53474">
    <property type="entry name" value="alpha/beta-Hydrolases"/>
    <property type="match status" value="1"/>
</dbReference>
<keyword evidence="5" id="KW-1185">Reference proteome</keyword>
<organism evidence="4 5">
    <name type="scientific">Roseibium marinum</name>
    <dbReference type="NCBI Taxonomy" id="281252"/>
    <lineage>
        <taxon>Bacteria</taxon>
        <taxon>Pseudomonadati</taxon>
        <taxon>Pseudomonadota</taxon>
        <taxon>Alphaproteobacteria</taxon>
        <taxon>Hyphomicrobiales</taxon>
        <taxon>Stappiaceae</taxon>
        <taxon>Roseibium</taxon>
    </lineage>
</organism>
<reference evidence="4 5" key="1">
    <citation type="submission" date="2018-01" db="EMBL/GenBank/DDBJ databases">
        <title>Genomic Encyclopedia of Archaeal and Bacterial Type Strains, Phase II (KMG-II): from individual species to whole genera.</title>
        <authorList>
            <person name="Goeker M."/>
        </authorList>
    </citation>
    <scope>NUCLEOTIDE SEQUENCE [LARGE SCALE GENOMIC DNA]</scope>
    <source>
        <strain evidence="4 5">DSM 17023</strain>
    </source>
</reference>
<dbReference type="GO" id="GO:0016787">
    <property type="term" value="F:hydrolase activity"/>
    <property type="evidence" value="ECO:0007669"/>
    <property type="project" value="UniProtKB-KW"/>
</dbReference>
<evidence type="ECO:0000256" key="2">
    <source>
        <dbReference type="ARBA" id="ARBA00022801"/>
    </source>
</evidence>
<comment type="caution">
    <text evidence="4">The sequence shown here is derived from an EMBL/GenBank/DDBJ whole genome shotgun (WGS) entry which is preliminary data.</text>
</comment>
<keyword evidence="2" id="KW-0378">Hydrolase</keyword>
<gene>
    <name evidence="4" type="ORF">CLV41_101846</name>
</gene>
<dbReference type="OrthoDB" id="9801763at2"/>
<accession>A0A2S3V355</accession>
<name>A0A2S3V355_9HYPH</name>
<dbReference type="Pfam" id="PF02230">
    <property type="entry name" value="Abhydrolase_2"/>
    <property type="match status" value="1"/>
</dbReference>
<dbReference type="EMBL" id="PPCN01000001">
    <property type="protein sequence ID" value="POF34391.1"/>
    <property type="molecule type" value="Genomic_DNA"/>
</dbReference>
<dbReference type="RefSeq" id="WP_103220971.1">
    <property type="nucleotide sequence ID" value="NZ_PPCN01000001.1"/>
</dbReference>
<evidence type="ECO:0000259" key="3">
    <source>
        <dbReference type="Pfam" id="PF02230"/>
    </source>
</evidence>
<sequence>MSMPPPPLLDGPRLTPVSGGPARQLVVILHGYGADGADLIDLGRAWQGQLPDAAFIAPNAPELLPFEAFGGRQWFALSERSPAEYRIGAEAAQPVLDRFLDAELKALSLDGSALALVGFSQGAMMTFQCGLRRRTAPATLVGFSGLLPGVDRLRGINTQSPVLIVHGTDDDVVPCHHAEAAHKALGSAGVAATLHELSGLGHGIDERGMVLGGRFLEKSFSAHS</sequence>
<evidence type="ECO:0000256" key="1">
    <source>
        <dbReference type="ARBA" id="ARBA00006499"/>
    </source>
</evidence>
<dbReference type="Proteomes" id="UP000236959">
    <property type="component" value="Unassembled WGS sequence"/>
</dbReference>
<dbReference type="InterPro" id="IPR029058">
    <property type="entry name" value="AB_hydrolase_fold"/>
</dbReference>
<proteinExistence type="inferred from homology"/>
<evidence type="ECO:0000313" key="5">
    <source>
        <dbReference type="Proteomes" id="UP000236959"/>
    </source>
</evidence>
<evidence type="ECO:0000313" key="4">
    <source>
        <dbReference type="EMBL" id="POF34391.1"/>
    </source>
</evidence>
<dbReference type="InterPro" id="IPR003140">
    <property type="entry name" value="PLipase/COase/thioEstase"/>
</dbReference>
<dbReference type="InterPro" id="IPR050565">
    <property type="entry name" value="LYPA1-2/EST-like"/>
</dbReference>
<dbReference type="Gene3D" id="3.40.50.1820">
    <property type="entry name" value="alpha/beta hydrolase"/>
    <property type="match status" value="1"/>
</dbReference>
<feature type="domain" description="Phospholipase/carboxylesterase/thioesterase" evidence="3">
    <location>
        <begin position="20"/>
        <end position="218"/>
    </location>
</feature>
<comment type="similarity">
    <text evidence="1">Belongs to the AB hydrolase superfamily. AB hydrolase 2 family.</text>
</comment>
<dbReference type="PANTHER" id="PTHR10655:SF17">
    <property type="entry name" value="LYSOPHOSPHOLIPASE-LIKE PROTEIN 1"/>
    <property type="match status" value="1"/>
</dbReference>